<evidence type="ECO:0000259" key="1">
    <source>
        <dbReference type="Pfam" id="PF20409"/>
    </source>
</evidence>
<dbReference type="InterPro" id="IPR046860">
    <property type="entry name" value="SnoaL_5"/>
</dbReference>
<dbReference type="Gene3D" id="3.10.450.50">
    <property type="match status" value="1"/>
</dbReference>
<protein>
    <submittedName>
        <fullName evidence="2">Nuclear transport factor 2 family protein</fullName>
    </submittedName>
</protein>
<gene>
    <name evidence="2" type="ORF">D3H65_22480</name>
</gene>
<dbReference type="EMBL" id="CP032157">
    <property type="protein sequence ID" value="AXY76595.1"/>
    <property type="molecule type" value="Genomic_DNA"/>
</dbReference>
<keyword evidence="3" id="KW-1185">Reference proteome</keyword>
<name>A0A3B7MY05_9BACT</name>
<reference evidence="2 3" key="1">
    <citation type="submission" date="2018-09" db="EMBL/GenBank/DDBJ databases">
        <title>Genome sequencing of strain 6GH32-13.</title>
        <authorList>
            <person name="Weon H.-Y."/>
            <person name="Heo J."/>
            <person name="Kwon S.-W."/>
        </authorList>
    </citation>
    <scope>NUCLEOTIDE SEQUENCE [LARGE SCALE GENOMIC DNA]</scope>
    <source>
        <strain evidence="2 3">5GH32-13</strain>
    </source>
</reference>
<dbReference type="SUPFAM" id="SSF54427">
    <property type="entry name" value="NTF2-like"/>
    <property type="match status" value="1"/>
</dbReference>
<dbReference type="AlphaFoldDB" id="A0A3B7MY05"/>
<dbReference type="OrthoDB" id="336094at2"/>
<dbReference type="Proteomes" id="UP000263900">
    <property type="component" value="Chromosome"/>
</dbReference>
<evidence type="ECO:0000313" key="2">
    <source>
        <dbReference type="EMBL" id="AXY76595.1"/>
    </source>
</evidence>
<dbReference type="KEGG" id="pseg:D3H65_22480"/>
<feature type="domain" description="SnoaL-like" evidence="1">
    <location>
        <begin position="1"/>
        <end position="121"/>
    </location>
</feature>
<proteinExistence type="predicted"/>
<sequence length="121" mass="13722">MTTQEIAARYYELAGQNKWNEIQEALHDENIVSREPEDGVPAGIETITRGKAAVKAKSDTHRAMIETMHSRHISEPLVAGNFFTTVLKRDVTYKGRPREISEEIAVIEVKNGKIISETFFY</sequence>
<accession>A0A3B7MY05</accession>
<evidence type="ECO:0000313" key="3">
    <source>
        <dbReference type="Proteomes" id="UP000263900"/>
    </source>
</evidence>
<organism evidence="2 3">
    <name type="scientific">Paraflavitalea soli</name>
    <dbReference type="NCBI Taxonomy" id="2315862"/>
    <lineage>
        <taxon>Bacteria</taxon>
        <taxon>Pseudomonadati</taxon>
        <taxon>Bacteroidota</taxon>
        <taxon>Chitinophagia</taxon>
        <taxon>Chitinophagales</taxon>
        <taxon>Chitinophagaceae</taxon>
        <taxon>Paraflavitalea</taxon>
    </lineage>
</organism>
<dbReference type="InterPro" id="IPR032710">
    <property type="entry name" value="NTF2-like_dom_sf"/>
</dbReference>
<dbReference type="Pfam" id="PF20409">
    <property type="entry name" value="SnoaL_5"/>
    <property type="match status" value="1"/>
</dbReference>
<dbReference type="RefSeq" id="WP_119052472.1">
    <property type="nucleotide sequence ID" value="NZ_CP032157.1"/>
</dbReference>